<evidence type="ECO:0000313" key="3">
    <source>
        <dbReference type="EMBL" id="KKK82376.1"/>
    </source>
</evidence>
<dbReference type="PROSITE" id="PS50110">
    <property type="entry name" value="RESPONSE_REGULATORY"/>
    <property type="match status" value="1"/>
</dbReference>
<dbReference type="NCBIfam" id="TIGR00254">
    <property type="entry name" value="GGDEF"/>
    <property type="match status" value="1"/>
</dbReference>
<dbReference type="PROSITE" id="PS50887">
    <property type="entry name" value="GGDEF"/>
    <property type="match status" value="1"/>
</dbReference>
<evidence type="ECO:0000259" key="1">
    <source>
        <dbReference type="PROSITE" id="PS50110"/>
    </source>
</evidence>
<feature type="non-terminal residue" evidence="3">
    <location>
        <position position="1"/>
    </location>
</feature>
<protein>
    <recommendedName>
        <fullName evidence="4">Diguanylate cyclase response regulator</fullName>
    </recommendedName>
</protein>
<gene>
    <name evidence="3" type="ORF">LCGC14_2804020</name>
</gene>
<comment type="caution">
    <text evidence="3">The sequence shown here is derived from an EMBL/GenBank/DDBJ whole genome shotgun (WGS) entry which is preliminary data.</text>
</comment>
<dbReference type="GO" id="GO:0043709">
    <property type="term" value="P:cell adhesion involved in single-species biofilm formation"/>
    <property type="evidence" value="ECO:0007669"/>
    <property type="project" value="TreeGrafter"/>
</dbReference>
<dbReference type="SMART" id="SM00267">
    <property type="entry name" value="GGDEF"/>
    <property type="match status" value="1"/>
</dbReference>
<dbReference type="Pfam" id="PF00072">
    <property type="entry name" value="Response_reg"/>
    <property type="match status" value="1"/>
</dbReference>
<dbReference type="CDD" id="cd01949">
    <property type="entry name" value="GGDEF"/>
    <property type="match status" value="1"/>
</dbReference>
<name>A0A0F9BD97_9ZZZZ</name>
<organism evidence="3">
    <name type="scientific">marine sediment metagenome</name>
    <dbReference type="NCBI Taxonomy" id="412755"/>
    <lineage>
        <taxon>unclassified sequences</taxon>
        <taxon>metagenomes</taxon>
        <taxon>ecological metagenomes</taxon>
    </lineage>
</organism>
<dbReference type="EMBL" id="LAZR01052705">
    <property type="protein sequence ID" value="KKK82376.1"/>
    <property type="molecule type" value="Genomic_DNA"/>
</dbReference>
<proteinExistence type="predicted"/>
<sequence length="352" mass="39442">PDGEMVDHLLARDVPLIVLTGNYSDKKRERLLQQGVIDYVIKESRYSYEHALKLIKRLEMNQKVKILVAEDSLAQKDYIEALLKQYMYQVITVNNGVEALAAVKQNPDISLLITDYDMPEMDGFSLTKALRREYTKAELIIIGLSAIENNTLSARFIKNGANDFLCKPFIQEELHCRITHNIEAQEHLNQIKEWAFRDPLTNLFNRRYLFGKGVELHRAARNKGGLLSIAIIDIDYFKKINDKYGHDAGDKVLIEVAGLLTEHVAPHSVVRMGGEEFCIVMQGLNNGEASALVDSARQKIASTPMGLQQPISVRVSAGVATALGATLDQQINAADALLYRAKESGRNQVVHE</sequence>
<reference evidence="3" key="1">
    <citation type="journal article" date="2015" name="Nature">
        <title>Complex archaea that bridge the gap between prokaryotes and eukaryotes.</title>
        <authorList>
            <person name="Spang A."/>
            <person name="Saw J.H."/>
            <person name="Jorgensen S.L."/>
            <person name="Zaremba-Niedzwiedzka K."/>
            <person name="Martijn J."/>
            <person name="Lind A.E."/>
            <person name="van Eijk R."/>
            <person name="Schleper C."/>
            <person name="Guy L."/>
            <person name="Ettema T.J."/>
        </authorList>
    </citation>
    <scope>NUCLEOTIDE SEQUENCE</scope>
</reference>
<dbReference type="GO" id="GO:1902201">
    <property type="term" value="P:negative regulation of bacterial-type flagellum-dependent cell motility"/>
    <property type="evidence" value="ECO:0007669"/>
    <property type="project" value="TreeGrafter"/>
</dbReference>
<dbReference type="PANTHER" id="PTHR45138:SF9">
    <property type="entry name" value="DIGUANYLATE CYCLASE DGCM-RELATED"/>
    <property type="match status" value="1"/>
</dbReference>
<dbReference type="InterPro" id="IPR001789">
    <property type="entry name" value="Sig_transdc_resp-reg_receiver"/>
</dbReference>
<dbReference type="SUPFAM" id="SSF55073">
    <property type="entry name" value="Nucleotide cyclase"/>
    <property type="match status" value="1"/>
</dbReference>
<dbReference type="Gene3D" id="3.30.70.270">
    <property type="match status" value="1"/>
</dbReference>
<dbReference type="Gene3D" id="3.40.50.2300">
    <property type="match status" value="2"/>
</dbReference>
<feature type="domain" description="Response regulatory" evidence="1">
    <location>
        <begin position="65"/>
        <end position="182"/>
    </location>
</feature>
<feature type="domain" description="GGDEF" evidence="2">
    <location>
        <begin position="225"/>
        <end position="352"/>
    </location>
</feature>
<dbReference type="SUPFAM" id="SSF52172">
    <property type="entry name" value="CheY-like"/>
    <property type="match status" value="1"/>
</dbReference>
<dbReference type="InterPro" id="IPR050469">
    <property type="entry name" value="Diguanylate_Cyclase"/>
</dbReference>
<evidence type="ECO:0008006" key="4">
    <source>
        <dbReference type="Google" id="ProtNLM"/>
    </source>
</evidence>
<dbReference type="FunFam" id="3.30.70.270:FF:000001">
    <property type="entry name" value="Diguanylate cyclase domain protein"/>
    <property type="match status" value="1"/>
</dbReference>
<dbReference type="InterPro" id="IPR011006">
    <property type="entry name" value="CheY-like_superfamily"/>
</dbReference>
<dbReference type="GO" id="GO:0000160">
    <property type="term" value="P:phosphorelay signal transduction system"/>
    <property type="evidence" value="ECO:0007669"/>
    <property type="project" value="InterPro"/>
</dbReference>
<dbReference type="InterPro" id="IPR000160">
    <property type="entry name" value="GGDEF_dom"/>
</dbReference>
<evidence type="ECO:0000259" key="2">
    <source>
        <dbReference type="PROSITE" id="PS50887"/>
    </source>
</evidence>
<accession>A0A0F9BD97</accession>
<dbReference type="GO" id="GO:0005886">
    <property type="term" value="C:plasma membrane"/>
    <property type="evidence" value="ECO:0007669"/>
    <property type="project" value="TreeGrafter"/>
</dbReference>
<dbReference type="InterPro" id="IPR029787">
    <property type="entry name" value="Nucleotide_cyclase"/>
</dbReference>
<dbReference type="GO" id="GO:0052621">
    <property type="term" value="F:diguanylate cyclase activity"/>
    <property type="evidence" value="ECO:0007669"/>
    <property type="project" value="TreeGrafter"/>
</dbReference>
<dbReference type="InterPro" id="IPR043128">
    <property type="entry name" value="Rev_trsase/Diguanyl_cyclase"/>
</dbReference>
<dbReference type="AlphaFoldDB" id="A0A0F9BD97"/>
<dbReference type="PANTHER" id="PTHR45138">
    <property type="entry name" value="REGULATORY COMPONENTS OF SENSORY TRANSDUCTION SYSTEM"/>
    <property type="match status" value="1"/>
</dbReference>
<dbReference type="SMART" id="SM00448">
    <property type="entry name" value="REC"/>
    <property type="match status" value="1"/>
</dbReference>
<dbReference type="Pfam" id="PF00990">
    <property type="entry name" value="GGDEF"/>
    <property type="match status" value="1"/>
</dbReference>